<dbReference type="InterPro" id="IPR011009">
    <property type="entry name" value="Kinase-like_dom_sf"/>
</dbReference>
<dbReference type="Proteomes" id="UP001652660">
    <property type="component" value="Chromosome 2e"/>
</dbReference>
<dbReference type="GeneID" id="113728760"/>
<dbReference type="Gene3D" id="3.30.200.20">
    <property type="entry name" value="Phosphorylase Kinase, domain 1"/>
    <property type="match status" value="1"/>
</dbReference>
<keyword evidence="8" id="KW-0732">Signal</keyword>
<dbReference type="InterPro" id="IPR000719">
    <property type="entry name" value="Prot_kinase_dom"/>
</dbReference>
<evidence type="ECO:0000259" key="9">
    <source>
        <dbReference type="PROSITE" id="PS50011"/>
    </source>
</evidence>
<proteinExistence type="predicted"/>
<evidence type="ECO:0000313" key="11">
    <source>
        <dbReference type="RefSeq" id="XP_071933547.1"/>
    </source>
</evidence>
<dbReference type="SUPFAM" id="SSF56112">
    <property type="entry name" value="Protein kinase-like (PK-like)"/>
    <property type="match status" value="1"/>
</dbReference>
<evidence type="ECO:0000256" key="7">
    <source>
        <dbReference type="SAM" id="Phobius"/>
    </source>
</evidence>
<feature type="transmembrane region" description="Helical" evidence="7">
    <location>
        <begin position="225"/>
        <end position="250"/>
    </location>
</feature>
<evidence type="ECO:0000256" key="6">
    <source>
        <dbReference type="PROSITE-ProRule" id="PRU10141"/>
    </source>
</evidence>
<keyword evidence="7" id="KW-1133">Transmembrane helix</keyword>
<organism evidence="10 11">
    <name type="scientific">Coffea arabica</name>
    <name type="common">Arabian coffee</name>
    <dbReference type="NCBI Taxonomy" id="13443"/>
    <lineage>
        <taxon>Eukaryota</taxon>
        <taxon>Viridiplantae</taxon>
        <taxon>Streptophyta</taxon>
        <taxon>Embryophyta</taxon>
        <taxon>Tracheophyta</taxon>
        <taxon>Spermatophyta</taxon>
        <taxon>Magnoliopsida</taxon>
        <taxon>eudicotyledons</taxon>
        <taxon>Gunneridae</taxon>
        <taxon>Pentapetalae</taxon>
        <taxon>asterids</taxon>
        <taxon>lamiids</taxon>
        <taxon>Gentianales</taxon>
        <taxon>Rubiaceae</taxon>
        <taxon>Ixoroideae</taxon>
        <taxon>Gardenieae complex</taxon>
        <taxon>Bertiereae - Coffeeae clade</taxon>
        <taxon>Coffeeae</taxon>
        <taxon>Coffea</taxon>
    </lineage>
</organism>
<evidence type="ECO:0000256" key="4">
    <source>
        <dbReference type="ARBA" id="ARBA00022777"/>
    </source>
</evidence>
<name>A0ABM4WP32_COFAR</name>
<evidence type="ECO:0000256" key="2">
    <source>
        <dbReference type="ARBA" id="ARBA00022679"/>
    </source>
</evidence>
<feature type="chain" id="PRO_5047001190" evidence="8">
    <location>
        <begin position="22"/>
        <end position="625"/>
    </location>
</feature>
<dbReference type="PROSITE" id="PS00107">
    <property type="entry name" value="PROTEIN_KINASE_ATP"/>
    <property type="match status" value="1"/>
</dbReference>
<sequence>MNSESLAVVLFLVLCLVLSDASISSSPACPLDLNYVLTIPWTTTACENFSGNGDCCQNLLSLIGIALANRLKETSRFQLPDLPTSVSCLNDFQSKLNSLSLPSNLTSLCFDPMQFVISPNVCASIQTAQDWNNKLGPSTALNSACSSDLNDPSACSACISAGFQVQAQLSAIDGNQSHSLNCLYFTILYTAAFVNKLGTEDYGDIDCIFNLPVSSQRKSSHKPHLALILGLTGASLAVLVISMFLGLYYWQMKRRRSSNDNESNLEFEEVAALPALRPNTSTWFSIHELQKATDNFSSTNLIGKGGFGIVYKGILDDGAAVAVKKIMESDIRGNEEFLNEVDIISNLKHRNLVPLRGCCATDEIVNDGQHGSHRYLVYEYMFNGNLNSHLFPVSKDGTRKQPLGWPERKSIILDVAKGISYLHYGVKPAIYHRDIKPTNILLDAEMRARIADFGLAKENREGQSHLTTKVAGTHGYLAPEYALYGRLTEKSDVYSFGVVVLEIMCGKKALSWSSSESSQAILIADWAWSMVKSGKMDEVLDSALLRGGEGDSGSANTNSKGVMEKFMLVGILCAHVTEAIRPTILDAMKMLEGDIEVPEIPDRPQPLMRPSFYDTYMAVGNGECS</sequence>
<dbReference type="InterPro" id="IPR017441">
    <property type="entry name" value="Protein_kinase_ATP_BS"/>
</dbReference>
<keyword evidence="7" id="KW-0812">Transmembrane</keyword>
<dbReference type="PROSITE" id="PS00108">
    <property type="entry name" value="PROTEIN_KINASE_ST"/>
    <property type="match status" value="1"/>
</dbReference>
<dbReference type="InterPro" id="IPR043891">
    <property type="entry name" value="SPARK"/>
</dbReference>
<dbReference type="Gene3D" id="1.10.510.10">
    <property type="entry name" value="Transferase(Phosphotransferase) domain 1"/>
    <property type="match status" value="1"/>
</dbReference>
<evidence type="ECO:0000313" key="10">
    <source>
        <dbReference type="Proteomes" id="UP001652660"/>
    </source>
</evidence>
<keyword evidence="3 6" id="KW-0547">Nucleotide-binding</keyword>
<keyword evidence="10" id="KW-1185">Reference proteome</keyword>
<dbReference type="PROSITE" id="PS50011">
    <property type="entry name" value="PROTEIN_KINASE_DOM"/>
    <property type="match status" value="1"/>
</dbReference>
<feature type="domain" description="Protein kinase" evidence="9">
    <location>
        <begin position="296"/>
        <end position="567"/>
    </location>
</feature>
<feature type="signal peptide" evidence="8">
    <location>
        <begin position="1"/>
        <end position="21"/>
    </location>
</feature>
<reference evidence="11" key="1">
    <citation type="submission" date="2025-08" db="UniProtKB">
        <authorList>
            <consortium name="RefSeq"/>
        </authorList>
    </citation>
    <scope>IDENTIFICATION</scope>
    <source>
        <tissue evidence="11">Leaves</tissue>
    </source>
</reference>
<protein>
    <submittedName>
        <fullName evidence="11">Probable receptor-like protein kinase At1g11050</fullName>
    </submittedName>
</protein>
<dbReference type="PANTHER" id="PTHR47989">
    <property type="entry name" value="OS01G0750732 PROTEIN"/>
    <property type="match status" value="1"/>
</dbReference>
<keyword evidence="5 6" id="KW-0067">ATP-binding</keyword>
<evidence type="ECO:0000256" key="5">
    <source>
        <dbReference type="ARBA" id="ARBA00022840"/>
    </source>
</evidence>
<keyword evidence="2" id="KW-0808">Transferase</keyword>
<dbReference type="InterPro" id="IPR008271">
    <property type="entry name" value="Ser/Thr_kinase_AS"/>
</dbReference>
<dbReference type="RefSeq" id="XP_071933547.1">
    <property type="nucleotide sequence ID" value="XM_072077446.1"/>
</dbReference>
<evidence type="ECO:0000256" key="3">
    <source>
        <dbReference type="ARBA" id="ARBA00022741"/>
    </source>
</evidence>
<gene>
    <name evidence="11" type="primary">LOC113728760</name>
</gene>
<dbReference type="PANTHER" id="PTHR47989:SF58">
    <property type="entry name" value="PROTEIN KINASE DOMAIN-CONTAINING PROTEIN"/>
    <property type="match status" value="1"/>
</dbReference>
<dbReference type="SMART" id="SM00220">
    <property type="entry name" value="S_TKc"/>
    <property type="match status" value="1"/>
</dbReference>
<accession>A0ABM4WP32</accession>
<feature type="binding site" evidence="6">
    <location>
        <position position="325"/>
    </location>
    <ligand>
        <name>ATP</name>
        <dbReference type="ChEBI" id="CHEBI:30616"/>
    </ligand>
</feature>
<dbReference type="Pfam" id="PF19160">
    <property type="entry name" value="SPARK"/>
    <property type="match status" value="1"/>
</dbReference>
<dbReference type="Pfam" id="PF00069">
    <property type="entry name" value="Pkinase"/>
    <property type="match status" value="1"/>
</dbReference>
<keyword evidence="1" id="KW-0723">Serine/threonine-protein kinase</keyword>
<evidence type="ECO:0000256" key="8">
    <source>
        <dbReference type="SAM" id="SignalP"/>
    </source>
</evidence>
<keyword evidence="7" id="KW-0472">Membrane</keyword>
<keyword evidence="4" id="KW-0418">Kinase</keyword>
<evidence type="ECO:0000256" key="1">
    <source>
        <dbReference type="ARBA" id="ARBA00022527"/>
    </source>
</evidence>